<keyword evidence="2" id="KW-0067">ATP-binding</keyword>
<evidence type="ECO:0000256" key="2">
    <source>
        <dbReference type="PROSITE-ProRule" id="PRU10141"/>
    </source>
</evidence>
<dbReference type="Gene3D" id="1.10.510.10">
    <property type="entry name" value="Transferase(Phosphotransferase) domain 1"/>
    <property type="match status" value="1"/>
</dbReference>
<dbReference type="Proteomes" id="UP000785679">
    <property type="component" value="Unassembled WGS sequence"/>
</dbReference>
<feature type="coiled-coil region" evidence="3">
    <location>
        <begin position="445"/>
        <end position="479"/>
    </location>
</feature>
<dbReference type="InterPro" id="IPR017441">
    <property type="entry name" value="Protein_kinase_ATP_BS"/>
</dbReference>
<keyword evidence="6" id="KW-1185">Reference proteome</keyword>
<evidence type="ECO:0000256" key="1">
    <source>
        <dbReference type="ARBA" id="ARBA00023860"/>
    </source>
</evidence>
<dbReference type="InterPro" id="IPR050235">
    <property type="entry name" value="CK1_Ser-Thr_kinase"/>
</dbReference>
<dbReference type="GO" id="GO:0005524">
    <property type="term" value="F:ATP binding"/>
    <property type="evidence" value="ECO:0007669"/>
    <property type="project" value="UniProtKB-UniRule"/>
</dbReference>
<dbReference type="PANTHER" id="PTHR11909">
    <property type="entry name" value="CASEIN KINASE-RELATED"/>
    <property type="match status" value="1"/>
</dbReference>
<dbReference type="GO" id="GO:0004672">
    <property type="term" value="F:protein kinase activity"/>
    <property type="evidence" value="ECO:0007669"/>
    <property type="project" value="InterPro"/>
</dbReference>
<dbReference type="Pfam" id="PF00069">
    <property type="entry name" value="Pkinase"/>
    <property type="match status" value="1"/>
</dbReference>
<keyword evidence="3" id="KW-0175">Coiled coil</keyword>
<gene>
    <name evidence="5" type="ORF">FGO68_gene7883</name>
</gene>
<dbReference type="PROSITE" id="PS00107">
    <property type="entry name" value="PROTEIN_KINASE_ATP"/>
    <property type="match status" value="1"/>
</dbReference>
<dbReference type="InterPro" id="IPR011009">
    <property type="entry name" value="Kinase-like_dom_sf"/>
</dbReference>
<dbReference type="AlphaFoldDB" id="A0A8J8P184"/>
<dbReference type="OrthoDB" id="5979581at2759"/>
<dbReference type="SUPFAM" id="SSF56112">
    <property type="entry name" value="Protein kinase-like (PK-like)"/>
    <property type="match status" value="1"/>
</dbReference>
<reference evidence="5" key="1">
    <citation type="submission" date="2019-06" db="EMBL/GenBank/DDBJ databases">
        <authorList>
            <person name="Zheng W."/>
        </authorList>
    </citation>
    <scope>NUCLEOTIDE SEQUENCE</scope>
    <source>
        <strain evidence="5">QDHG01</strain>
    </source>
</reference>
<comment type="caution">
    <text evidence="5">The sequence shown here is derived from an EMBL/GenBank/DDBJ whole genome shotgun (WGS) entry which is preliminary data.</text>
</comment>
<sequence length="688" mass="81326">MSTILGLFPKEITVEKEKLSFTSKLGQGDYGMVFLYQNDKKQVALKIANDKSSQSAMYRESYYLKKLHIAKLIHTPTYYGEGIHNGQVFVLHEHVENSIEEFAQQFKDEDQRRIKLIEIGLQMIEALRELHEAGYLLQDIKPENIGVTKDGLVKILHFGIINEYKPGDRHKSLGRYGFQGTPYFGSIRAHEGYTLSRRDDLEFIGYMMMHLLYPELVPWRYCSNLRDILKTKLDLIKNYPEEIEDGGRLRPLFKFAALAYSLEYEEDPDYQQFAHILLGCQNSIPSLVFLEQMPEKLLQLVIQELVNETCKSHQEMVELQVAQNIIDKILRQIMDNFLNEKIYQGIDYFQKNCIEQEKYQYTQVREMRIREERLKYSLIEDNQKLKEDKERAQNELRLLDVAKSKLQRIVDQLVEQQYKLLAKNKERISMIEHNGQLEQTIRQSRFDYESKQDELQRQIAALQGQLRDEESKYQHLLEQKQEQQYIINALKNKGFTEVQKQSDQGGGLKEIEQKKVQICKELYALESRLIDQKQIHYSLQRDIKTFTRQLNELKESYAKRQKHLLNLMMNIEQQNFKEKLILKSALACQINNWCSKKQPLLKFLIFHHQQLVATKYMEWMIRSSNQVVELAKLEAEFQSLRNLFNQHFKQFTTNLNSQSKDQNREAKNFKESLRMSIGTLPSQVALKM</sequence>
<protein>
    <recommendedName>
        <fullName evidence="1">Casein kinase I</fullName>
    </recommendedName>
</protein>
<evidence type="ECO:0000313" key="5">
    <source>
        <dbReference type="EMBL" id="TNV83801.1"/>
    </source>
</evidence>
<feature type="binding site" evidence="2">
    <location>
        <position position="46"/>
    </location>
    <ligand>
        <name>ATP</name>
        <dbReference type="ChEBI" id="CHEBI:30616"/>
    </ligand>
</feature>
<proteinExistence type="predicted"/>
<keyword evidence="2" id="KW-0547">Nucleotide-binding</keyword>
<feature type="coiled-coil region" evidence="3">
    <location>
        <begin position="375"/>
        <end position="409"/>
    </location>
</feature>
<organism evidence="5 6">
    <name type="scientific">Halteria grandinella</name>
    <dbReference type="NCBI Taxonomy" id="5974"/>
    <lineage>
        <taxon>Eukaryota</taxon>
        <taxon>Sar</taxon>
        <taxon>Alveolata</taxon>
        <taxon>Ciliophora</taxon>
        <taxon>Intramacronucleata</taxon>
        <taxon>Spirotrichea</taxon>
        <taxon>Stichotrichia</taxon>
        <taxon>Sporadotrichida</taxon>
        <taxon>Halteriidae</taxon>
        <taxon>Halteria</taxon>
    </lineage>
</organism>
<feature type="domain" description="Protein kinase" evidence="4">
    <location>
        <begin position="19"/>
        <end position="278"/>
    </location>
</feature>
<dbReference type="InterPro" id="IPR000719">
    <property type="entry name" value="Prot_kinase_dom"/>
</dbReference>
<dbReference type="SMART" id="SM00220">
    <property type="entry name" value="S_TKc"/>
    <property type="match status" value="1"/>
</dbReference>
<evidence type="ECO:0000256" key="3">
    <source>
        <dbReference type="SAM" id="Coils"/>
    </source>
</evidence>
<evidence type="ECO:0000313" key="6">
    <source>
        <dbReference type="Proteomes" id="UP000785679"/>
    </source>
</evidence>
<name>A0A8J8P184_HALGN</name>
<accession>A0A8J8P184</accession>
<dbReference type="EMBL" id="RRYP01003434">
    <property type="protein sequence ID" value="TNV83801.1"/>
    <property type="molecule type" value="Genomic_DNA"/>
</dbReference>
<evidence type="ECO:0000259" key="4">
    <source>
        <dbReference type="PROSITE" id="PS50011"/>
    </source>
</evidence>
<dbReference type="PROSITE" id="PS50011">
    <property type="entry name" value="PROTEIN_KINASE_DOM"/>
    <property type="match status" value="1"/>
</dbReference>